<name>A0A8J5WHJ3_ZIZPA</name>
<dbReference type="AlphaFoldDB" id="A0A8J5WHJ3"/>
<reference evidence="1" key="2">
    <citation type="submission" date="2021-02" db="EMBL/GenBank/DDBJ databases">
        <authorList>
            <person name="Kimball J.A."/>
            <person name="Haas M.W."/>
            <person name="Macchietto M."/>
            <person name="Kono T."/>
            <person name="Duquette J."/>
            <person name="Shao M."/>
        </authorList>
    </citation>
    <scope>NUCLEOTIDE SEQUENCE</scope>
    <source>
        <tissue evidence="1">Fresh leaf tissue</tissue>
    </source>
</reference>
<comment type="caution">
    <text evidence="1">The sequence shown here is derived from an EMBL/GenBank/DDBJ whole genome shotgun (WGS) entry which is preliminary data.</text>
</comment>
<reference evidence="1" key="1">
    <citation type="journal article" date="2021" name="bioRxiv">
        <title>Whole Genome Assembly and Annotation of Northern Wild Rice, Zizania palustris L., Supports a Whole Genome Duplication in the Zizania Genus.</title>
        <authorList>
            <person name="Haas M."/>
            <person name="Kono T."/>
            <person name="Macchietto M."/>
            <person name="Millas R."/>
            <person name="McGilp L."/>
            <person name="Shao M."/>
            <person name="Duquette J."/>
            <person name="Hirsch C.N."/>
            <person name="Kimball J."/>
        </authorList>
    </citation>
    <scope>NUCLEOTIDE SEQUENCE</scope>
    <source>
        <tissue evidence="1">Fresh leaf tissue</tissue>
    </source>
</reference>
<sequence>MALVGEVAVVVGEAAVVTVDQDTVLDPDMVREVVVEGLPVVDMDMVAAAEEVVVREVVRALAMGLGKALDMEEVSVELVDMEVEEEAVVAKVVVPVAMGMDLVRATAQAMALAVL</sequence>
<keyword evidence="2" id="KW-1185">Reference proteome</keyword>
<evidence type="ECO:0000313" key="1">
    <source>
        <dbReference type="EMBL" id="KAG8091778.1"/>
    </source>
</evidence>
<evidence type="ECO:0000313" key="2">
    <source>
        <dbReference type="Proteomes" id="UP000729402"/>
    </source>
</evidence>
<protein>
    <submittedName>
        <fullName evidence="1">Uncharacterized protein</fullName>
    </submittedName>
</protein>
<gene>
    <name evidence="1" type="ORF">GUJ93_ZPchr0012g21440</name>
</gene>
<accession>A0A8J5WHJ3</accession>
<dbReference type="Proteomes" id="UP000729402">
    <property type="component" value="Unassembled WGS sequence"/>
</dbReference>
<proteinExistence type="predicted"/>
<dbReference type="EMBL" id="JAAALK010000080">
    <property type="protein sequence ID" value="KAG8091778.1"/>
    <property type="molecule type" value="Genomic_DNA"/>
</dbReference>
<organism evidence="1 2">
    <name type="scientific">Zizania palustris</name>
    <name type="common">Northern wild rice</name>
    <dbReference type="NCBI Taxonomy" id="103762"/>
    <lineage>
        <taxon>Eukaryota</taxon>
        <taxon>Viridiplantae</taxon>
        <taxon>Streptophyta</taxon>
        <taxon>Embryophyta</taxon>
        <taxon>Tracheophyta</taxon>
        <taxon>Spermatophyta</taxon>
        <taxon>Magnoliopsida</taxon>
        <taxon>Liliopsida</taxon>
        <taxon>Poales</taxon>
        <taxon>Poaceae</taxon>
        <taxon>BOP clade</taxon>
        <taxon>Oryzoideae</taxon>
        <taxon>Oryzeae</taxon>
        <taxon>Zizaniinae</taxon>
        <taxon>Zizania</taxon>
    </lineage>
</organism>